<sequence length="46" mass="4911">MTSSSSTVLEPGAYARRLPIRMRLPLPAGHVSAAALGSAADRRYVR</sequence>
<dbReference type="RefSeq" id="WP_181862178.1">
    <property type="nucleotide sequence ID" value="NZ_JACEQY010000001.1"/>
</dbReference>
<comment type="caution">
    <text evidence="1">The sequence shown here is derived from an EMBL/GenBank/DDBJ whole genome shotgun (WGS) entry which is preliminary data.</text>
</comment>
<protein>
    <submittedName>
        <fullName evidence="1">Uncharacterized protein</fullName>
    </submittedName>
</protein>
<evidence type="ECO:0000313" key="1">
    <source>
        <dbReference type="EMBL" id="MBA4859985.1"/>
    </source>
</evidence>
<organism evidence="1 2">
    <name type="scientific">Streptomyces himalayensis subsp. aureolus</name>
    <dbReference type="NCBI Taxonomy" id="2758039"/>
    <lineage>
        <taxon>Bacteria</taxon>
        <taxon>Bacillati</taxon>
        <taxon>Actinomycetota</taxon>
        <taxon>Actinomycetes</taxon>
        <taxon>Kitasatosporales</taxon>
        <taxon>Streptomycetaceae</taxon>
        <taxon>Streptomyces</taxon>
        <taxon>Streptomyces himalayensis</taxon>
    </lineage>
</organism>
<dbReference type="EMBL" id="JACEQY010000001">
    <property type="protein sequence ID" value="MBA4859985.1"/>
    <property type="molecule type" value="Genomic_DNA"/>
</dbReference>
<evidence type="ECO:0000313" key="2">
    <source>
        <dbReference type="Proteomes" id="UP000586976"/>
    </source>
</evidence>
<proteinExistence type="predicted"/>
<dbReference type="AlphaFoldDB" id="A0A7W2CVR3"/>
<name>A0A7W2CVR3_9ACTN</name>
<dbReference type="Proteomes" id="UP000586976">
    <property type="component" value="Unassembled WGS sequence"/>
</dbReference>
<gene>
    <name evidence="1" type="ORF">H1V43_01045</name>
</gene>
<accession>A0A7W2CVR3</accession>
<keyword evidence="2" id="KW-1185">Reference proteome</keyword>
<reference evidence="1 2" key="1">
    <citation type="submission" date="2020-07" db="EMBL/GenBank/DDBJ databases">
        <title>Streptomyces isolated from Indian soil.</title>
        <authorList>
            <person name="Mandal S."/>
            <person name="Maiti P.K."/>
        </authorList>
    </citation>
    <scope>NUCLEOTIDE SEQUENCE [LARGE SCALE GENOMIC DNA]</scope>
    <source>
        <strain evidence="1 2">PSKA54</strain>
    </source>
</reference>